<evidence type="ECO:0000259" key="3">
    <source>
        <dbReference type="Pfam" id="PF00460"/>
    </source>
</evidence>
<dbReference type="Proteomes" id="UP000325291">
    <property type="component" value="Unassembled WGS sequence"/>
</dbReference>
<feature type="region of interest" description="Disordered" evidence="2">
    <location>
        <begin position="68"/>
        <end position="90"/>
    </location>
</feature>
<comment type="subcellular location">
    <subcellularLocation>
        <location evidence="1">Bacterial flagellum basal body</location>
    </subcellularLocation>
</comment>
<gene>
    <name evidence="4" type="ORF">FLO80_20720</name>
</gene>
<organism evidence="4 5">
    <name type="scientific">Aquicoccus porphyridii</name>
    <dbReference type="NCBI Taxonomy" id="1852029"/>
    <lineage>
        <taxon>Bacteria</taxon>
        <taxon>Pseudomonadati</taxon>
        <taxon>Pseudomonadota</taxon>
        <taxon>Alphaproteobacteria</taxon>
        <taxon>Rhodobacterales</taxon>
        <taxon>Paracoccaceae</taxon>
        <taxon>Aquicoccus</taxon>
    </lineage>
</organism>
<dbReference type="Pfam" id="PF00460">
    <property type="entry name" value="Flg_bb_rod"/>
    <property type="match status" value="1"/>
</dbReference>
<dbReference type="GO" id="GO:0009425">
    <property type="term" value="C:bacterial-type flagellum basal body"/>
    <property type="evidence" value="ECO:0007669"/>
    <property type="project" value="UniProtKB-SubCell"/>
</dbReference>
<comment type="caution">
    <text evidence="4">The sequence shown here is derived from an EMBL/GenBank/DDBJ whole genome shotgun (WGS) entry which is preliminary data.</text>
</comment>
<sequence length="128" mass="13420">MLAKIDYFQLARALATHAGTRQAVVAQNVANADTPGYKARDTVSFADTLAAQADGFGLRGTRAGHLHGATGPAAPAIVETGRQNDPNGNGVTIEEETLKAVEVKRQHDRAIAIYRSGLNVLRASLGKG</sequence>
<evidence type="ECO:0000313" key="5">
    <source>
        <dbReference type="Proteomes" id="UP000325291"/>
    </source>
</evidence>
<keyword evidence="5" id="KW-1185">Reference proteome</keyword>
<protein>
    <submittedName>
        <fullName evidence="4">FlgB family protein</fullName>
    </submittedName>
</protein>
<reference evidence="4 5" key="1">
    <citation type="submission" date="2019-07" db="EMBL/GenBank/DDBJ databases">
        <title>Aquicoccus porphyridii gen. nov., sp. nov., isolated from a small marine red alga, Porphyridium marinum.</title>
        <authorList>
            <person name="Liu L."/>
        </authorList>
    </citation>
    <scope>NUCLEOTIDE SEQUENCE [LARGE SCALE GENOMIC DNA]</scope>
    <source>
        <strain evidence="4 5">L1 8-17</strain>
    </source>
</reference>
<proteinExistence type="predicted"/>
<evidence type="ECO:0000256" key="1">
    <source>
        <dbReference type="ARBA" id="ARBA00004117"/>
    </source>
</evidence>
<dbReference type="AlphaFoldDB" id="A0A5A9YXJ8"/>
<dbReference type="RefSeq" id="WP_111364858.1">
    <property type="nucleotide sequence ID" value="NZ_VINQ01000029.1"/>
</dbReference>
<dbReference type="NCBIfam" id="NF009270">
    <property type="entry name" value="PRK12627.1"/>
    <property type="match status" value="1"/>
</dbReference>
<evidence type="ECO:0000256" key="2">
    <source>
        <dbReference type="SAM" id="MobiDB-lite"/>
    </source>
</evidence>
<dbReference type="InterPro" id="IPR001444">
    <property type="entry name" value="Flag_bb_rod_N"/>
</dbReference>
<dbReference type="EMBL" id="VINQ01000029">
    <property type="protein sequence ID" value="KAA0909651.1"/>
    <property type="molecule type" value="Genomic_DNA"/>
</dbReference>
<evidence type="ECO:0000313" key="4">
    <source>
        <dbReference type="EMBL" id="KAA0909651.1"/>
    </source>
</evidence>
<name>A0A5A9YXJ8_9RHOB</name>
<accession>A0A5A9YXJ8</accession>
<feature type="compositionally biased region" description="Polar residues" evidence="2">
    <location>
        <begin position="81"/>
        <end position="90"/>
    </location>
</feature>
<feature type="domain" description="Flagellar basal body rod protein N-terminal" evidence="3">
    <location>
        <begin position="20"/>
        <end position="38"/>
    </location>
</feature>